<gene>
    <name evidence="1" type="ORF">Prum_055510</name>
</gene>
<evidence type="ECO:0000313" key="1">
    <source>
        <dbReference type="EMBL" id="GFJ91909.1"/>
    </source>
</evidence>
<sequence>MRVLFLGGPWHGQRHEVLPGRLSRGLDALPTHFNVTTRADAVDCVTYIRRFARGGGERLPVYVSPDYQGPARA</sequence>
<dbReference type="AlphaFoldDB" id="A0A6V8LBG5"/>
<evidence type="ECO:0000313" key="2">
    <source>
        <dbReference type="Proteomes" id="UP000482960"/>
    </source>
</evidence>
<organism evidence="1 2">
    <name type="scientific">Phytohabitans rumicis</name>
    <dbReference type="NCBI Taxonomy" id="1076125"/>
    <lineage>
        <taxon>Bacteria</taxon>
        <taxon>Bacillati</taxon>
        <taxon>Actinomycetota</taxon>
        <taxon>Actinomycetes</taxon>
        <taxon>Micromonosporales</taxon>
        <taxon>Micromonosporaceae</taxon>
    </lineage>
</organism>
<dbReference type="Proteomes" id="UP000482960">
    <property type="component" value="Unassembled WGS sequence"/>
</dbReference>
<accession>A0A6V8LBG5</accession>
<reference evidence="1 2" key="2">
    <citation type="submission" date="2020-03" db="EMBL/GenBank/DDBJ databases">
        <authorList>
            <person name="Ichikawa N."/>
            <person name="Kimura A."/>
            <person name="Kitahashi Y."/>
            <person name="Uohara A."/>
        </authorList>
    </citation>
    <scope>NUCLEOTIDE SEQUENCE [LARGE SCALE GENOMIC DNA]</scope>
    <source>
        <strain evidence="1 2">NBRC 108638</strain>
    </source>
</reference>
<keyword evidence="2" id="KW-1185">Reference proteome</keyword>
<comment type="caution">
    <text evidence="1">The sequence shown here is derived from an EMBL/GenBank/DDBJ whole genome shotgun (WGS) entry which is preliminary data.</text>
</comment>
<proteinExistence type="predicted"/>
<dbReference type="RefSeq" id="WP_173078896.1">
    <property type="nucleotide sequence ID" value="NZ_BAABJB010000017.1"/>
</dbReference>
<name>A0A6V8LBG5_9ACTN</name>
<protein>
    <submittedName>
        <fullName evidence="1">Uncharacterized protein</fullName>
    </submittedName>
</protein>
<reference evidence="1 2" key="1">
    <citation type="submission" date="2020-03" db="EMBL/GenBank/DDBJ databases">
        <title>Whole genome shotgun sequence of Phytohabitans rumicis NBRC 108638.</title>
        <authorList>
            <person name="Komaki H."/>
            <person name="Tamura T."/>
        </authorList>
    </citation>
    <scope>NUCLEOTIDE SEQUENCE [LARGE SCALE GENOMIC DNA]</scope>
    <source>
        <strain evidence="1 2">NBRC 108638</strain>
    </source>
</reference>
<dbReference type="EMBL" id="BLPG01000001">
    <property type="protein sequence ID" value="GFJ91909.1"/>
    <property type="molecule type" value="Genomic_DNA"/>
</dbReference>